<dbReference type="InterPro" id="IPR017746">
    <property type="entry name" value="Cellulose_synthase_operon_BcsQ"/>
</dbReference>
<dbReference type="AlphaFoldDB" id="W0AF26"/>
<sequence length="249" mass="26591">MSLILFHSPKGGVGSSFLAAQLAIQLAQRGHQVTAIDFTFQGALKLNFAMLPSQSLANMSRTPGDVTVVNGVELLNGYDLAQERDFREALAAGHAGLFNPEHITIADVASGDREMKSILYDRCDLHICTLMPEAAALATLPLVVPGTATVALRKTAFVLNAIDDTRRLSRDSNRFVRQLLGDALIANVRRDEAVNEALARFEPLTKAAASSPIHGDVARLAVAVEQRLGRAPEAAEDAGDGAPRGTTKR</sequence>
<evidence type="ECO:0000313" key="2">
    <source>
        <dbReference type="EMBL" id="AHE54903.1"/>
    </source>
</evidence>
<dbReference type="EMBL" id="CP006644">
    <property type="protein sequence ID" value="AHE54903.1"/>
    <property type="molecule type" value="Genomic_DNA"/>
</dbReference>
<evidence type="ECO:0008006" key="4">
    <source>
        <dbReference type="Google" id="ProtNLM"/>
    </source>
</evidence>
<dbReference type="PATRIC" id="fig|1123269.5.peg.3153"/>
<evidence type="ECO:0000313" key="3">
    <source>
        <dbReference type="Proteomes" id="UP000018851"/>
    </source>
</evidence>
<dbReference type="Proteomes" id="UP000018851">
    <property type="component" value="Chromosome"/>
</dbReference>
<dbReference type="RefSeq" id="WP_025293101.1">
    <property type="nucleotide sequence ID" value="NZ_CP006644.1"/>
</dbReference>
<dbReference type="Gene3D" id="3.40.50.300">
    <property type="entry name" value="P-loop containing nucleotide triphosphate hydrolases"/>
    <property type="match status" value="1"/>
</dbReference>
<dbReference type="KEGG" id="ssan:NX02_16115"/>
<dbReference type="HOGENOM" id="CLU_1132700_0_0_5"/>
<dbReference type="InterPro" id="IPR027417">
    <property type="entry name" value="P-loop_NTPase"/>
</dbReference>
<name>W0AF26_9SPHN</name>
<keyword evidence="3" id="KW-1185">Reference proteome</keyword>
<dbReference type="STRING" id="1123269.NX02_16115"/>
<dbReference type="SUPFAM" id="SSF52540">
    <property type="entry name" value="P-loop containing nucleoside triphosphate hydrolases"/>
    <property type="match status" value="1"/>
</dbReference>
<dbReference type="eggNOG" id="COG1192">
    <property type="taxonomic scope" value="Bacteria"/>
</dbReference>
<accession>W0AF26</accession>
<dbReference type="OrthoDB" id="5288747at2"/>
<protein>
    <recommendedName>
        <fullName evidence="4">CobQ/CobB/MinD/ParA nucleotide binding domain-containing protein</fullName>
    </recommendedName>
</protein>
<feature type="region of interest" description="Disordered" evidence="1">
    <location>
        <begin position="229"/>
        <end position="249"/>
    </location>
</feature>
<dbReference type="Pfam" id="PF06564">
    <property type="entry name" value="CBP_BcsQ"/>
    <property type="match status" value="1"/>
</dbReference>
<feature type="compositionally biased region" description="Low complexity" evidence="1">
    <location>
        <begin position="240"/>
        <end position="249"/>
    </location>
</feature>
<reference evidence="2 3" key="1">
    <citation type="submission" date="2013-07" db="EMBL/GenBank/DDBJ databases">
        <title>Completed genome of Sphingomonas sanxanigenens NX02.</title>
        <authorList>
            <person name="Ma T."/>
            <person name="Huang H."/>
            <person name="Wu M."/>
            <person name="Li X."/>
            <person name="Li G."/>
        </authorList>
    </citation>
    <scope>NUCLEOTIDE SEQUENCE [LARGE SCALE GENOMIC DNA]</scope>
    <source>
        <strain evidence="2 3">NX02</strain>
    </source>
</reference>
<organism evidence="2 3">
    <name type="scientific">Sphingomonas sanxanigenens DSM 19645 = NX02</name>
    <dbReference type="NCBI Taxonomy" id="1123269"/>
    <lineage>
        <taxon>Bacteria</taxon>
        <taxon>Pseudomonadati</taxon>
        <taxon>Pseudomonadota</taxon>
        <taxon>Alphaproteobacteria</taxon>
        <taxon>Sphingomonadales</taxon>
        <taxon>Sphingomonadaceae</taxon>
        <taxon>Sphingomonas</taxon>
    </lineage>
</organism>
<proteinExistence type="predicted"/>
<gene>
    <name evidence="2" type="ORF">NX02_16115</name>
</gene>
<evidence type="ECO:0000256" key="1">
    <source>
        <dbReference type="SAM" id="MobiDB-lite"/>
    </source>
</evidence>